<dbReference type="AlphaFoldDB" id="A0A101JT43"/>
<dbReference type="EMBL" id="LLZG01000231">
    <property type="protein sequence ID" value="KUL32208.1"/>
    <property type="molecule type" value="Genomic_DNA"/>
</dbReference>
<evidence type="ECO:0000313" key="1">
    <source>
        <dbReference type="EMBL" id="KUL32208.1"/>
    </source>
</evidence>
<dbReference type="Proteomes" id="UP000053923">
    <property type="component" value="Unassembled WGS sequence"/>
</dbReference>
<reference evidence="2" key="1">
    <citation type="submission" date="2015-10" db="EMBL/GenBank/DDBJ databases">
        <authorList>
            <person name="Ju K.-S."/>
            <person name="Doroghazi J.R."/>
            <person name="Metcalf W.W."/>
        </authorList>
    </citation>
    <scope>NUCLEOTIDE SEQUENCE [LARGE SCALE GENOMIC DNA]</scope>
    <source>
        <strain evidence="2">NRRL 3151</strain>
    </source>
</reference>
<proteinExistence type="predicted"/>
<gene>
    <name evidence="1" type="ORF">ADL12_23785</name>
</gene>
<accession>A0A101JT43</accession>
<comment type="caution">
    <text evidence="1">The sequence shown here is derived from an EMBL/GenBank/DDBJ whole genome shotgun (WGS) entry which is preliminary data.</text>
</comment>
<organism evidence="1 2">
    <name type="scientific">Streptomyces regalis</name>
    <dbReference type="NCBI Taxonomy" id="68262"/>
    <lineage>
        <taxon>Bacteria</taxon>
        <taxon>Bacillati</taxon>
        <taxon>Actinomycetota</taxon>
        <taxon>Actinomycetes</taxon>
        <taxon>Kitasatosporales</taxon>
        <taxon>Streptomycetaceae</taxon>
        <taxon>Streptomyces</taxon>
    </lineage>
</organism>
<evidence type="ECO:0000313" key="2">
    <source>
        <dbReference type="Proteomes" id="UP000053923"/>
    </source>
</evidence>
<sequence length="96" mass="10302">MIAGRGNHVFTVTEDECGRGDVLQAAFAGVLFTSTGQESGQLIVAAHHLLDSGASLRRQEVGAVEIEEGRRTKYVEDGQHLTQAVLVDELLIGQRA</sequence>
<keyword evidence="2" id="KW-1185">Reference proteome</keyword>
<protein>
    <submittedName>
        <fullName evidence="1">Uncharacterized protein</fullName>
    </submittedName>
</protein>
<name>A0A101JT43_9ACTN</name>